<evidence type="ECO:0000256" key="1">
    <source>
        <dbReference type="SAM" id="MobiDB-lite"/>
    </source>
</evidence>
<accession>A0A8T1XAH2</accession>
<sequence length="520" mass="57059">MLNRKKLRGSAGKRRELESNVAGRRDVRDEVSHHRAFAFCVGICLPLMSLIKLIESLQSQDSPMMKSMRFGERCSVAFLQNFGRHNGNLMFFFCGAGGGVVTDLSVLPSRSSPAKSRSVRSFLAGGGDSPPFGVQSCFFRLGVCSSSCSSGGGVSGLSSSATSSIANKGRNGELLSGLRLWRSGELCEGHQDGFRRPVYDEYRVLFLEGGGKLVEDAFVNAFEPCSHLLRGSIGAWGLVGPLRRSLPGIWGMDGGLAIEGASSLAIAQVGGVALDMNPSFAGGISLPAVSRSTSCAIRVQDHCAELGQFIGKCRRDLIRLVTGLIRPKYRFAYVGSSVAQVFYLVGLVGWPGIFAEDQKGVHLEERSLESKLLSEEEIIPTYSPEVPKPPTKPSSEEEHLILDSIAEELLELWIGYKAQEDTIGKLIHKMEELNSTILELQEMVKGYPSFELEDWSKEPGSKEEDYSADQKEAYFEEKSNEYSSYHMSRKDAKYDSDTENSTTEDEDFSVPLFNLFLTKL</sequence>
<dbReference type="EMBL" id="JAEFBJ010000138">
    <property type="protein sequence ID" value="KAG7529446.1"/>
    <property type="molecule type" value="Genomic_DNA"/>
</dbReference>
<evidence type="ECO:0000313" key="3">
    <source>
        <dbReference type="Proteomes" id="UP000694251"/>
    </source>
</evidence>
<comment type="caution">
    <text evidence="2">The sequence shown here is derived from an EMBL/GenBank/DDBJ whole genome shotgun (WGS) entry which is preliminary data.</text>
</comment>
<feature type="compositionally biased region" description="Basic and acidic residues" evidence="1">
    <location>
        <begin position="454"/>
        <end position="480"/>
    </location>
</feature>
<dbReference type="AlphaFoldDB" id="A0A8T1XAH2"/>
<proteinExistence type="predicted"/>
<name>A0A8T1XAH2_ARASU</name>
<feature type="compositionally biased region" description="Basic residues" evidence="1">
    <location>
        <begin position="1"/>
        <end position="12"/>
    </location>
</feature>
<feature type="region of interest" description="Disordered" evidence="1">
    <location>
        <begin position="1"/>
        <end position="25"/>
    </location>
</feature>
<protein>
    <submittedName>
        <fullName evidence="2">Uncharacterized protein</fullName>
    </submittedName>
</protein>
<dbReference type="Proteomes" id="UP000694251">
    <property type="component" value="Unassembled WGS sequence"/>
</dbReference>
<evidence type="ECO:0000313" key="2">
    <source>
        <dbReference type="EMBL" id="KAG7529446.1"/>
    </source>
</evidence>
<feature type="region of interest" description="Disordered" evidence="1">
    <location>
        <begin position="454"/>
        <end position="506"/>
    </location>
</feature>
<feature type="non-terminal residue" evidence="2">
    <location>
        <position position="1"/>
    </location>
</feature>
<reference evidence="2 3" key="1">
    <citation type="submission" date="2020-12" db="EMBL/GenBank/DDBJ databases">
        <title>Concerted genomic and epigenomic changes stabilize Arabidopsis allopolyploids.</title>
        <authorList>
            <person name="Chen Z."/>
        </authorList>
    </citation>
    <scope>NUCLEOTIDE SEQUENCE [LARGE SCALE GENOMIC DNA]</scope>
    <source>
        <strain evidence="2">As9502</strain>
        <tissue evidence="2">Leaf</tissue>
    </source>
</reference>
<gene>
    <name evidence="2" type="ORF">ISN44_Un138g000010</name>
</gene>
<keyword evidence="3" id="KW-1185">Reference proteome</keyword>
<organism evidence="2 3">
    <name type="scientific">Arabidopsis suecica</name>
    <name type="common">Swedish thale-cress</name>
    <name type="synonym">Cardaminopsis suecica</name>
    <dbReference type="NCBI Taxonomy" id="45249"/>
    <lineage>
        <taxon>Eukaryota</taxon>
        <taxon>Viridiplantae</taxon>
        <taxon>Streptophyta</taxon>
        <taxon>Embryophyta</taxon>
        <taxon>Tracheophyta</taxon>
        <taxon>Spermatophyta</taxon>
        <taxon>Magnoliopsida</taxon>
        <taxon>eudicotyledons</taxon>
        <taxon>Gunneridae</taxon>
        <taxon>Pentapetalae</taxon>
        <taxon>rosids</taxon>
        <taxon>malvids</taxon>
        <taxon>Brassicales</taxon>
        <taxon>Brassicaceae</taxon>
        <taxon>Camelineae</taxon>
        <taxon>Arabidopsis</taxon>
    </lineage>
</organism>
<feature type="compositionally biased region" description="Basic and acidic residues" evidence="1">
    <location>
        <begin position="13"/>
        <end position="25"/>
    </location>
</feature>